<keyword evidence="1" id="KW-1133">Transmembrane helix</keyword>
<keyword evidence="2" id="KW-0732">Signal</keyword>
<protein>
    <submittedName>
        <fullName evidence="3">Uncharacterized protein</fullName>
    </submittedName>
</protein>
<organism evidence="3 4">
    <name type="scientific">Vitrella brassicaformis (strain CCMP3155)</name>
    <dbReference type="NCBI Taxonomy" id="1169540"/>
    <lineage>
        <taxon>Eukaryota</taxon>
        <taxon>Sar</taxon>
        <taxon>Alveolata</taxon>
        <taxon>Colpodellida</taxon>
        <taxon>Vitrellaceae</taxon>
        <taxon>Vitrella</taxon>
    </lineage>
</organism>
<dbReference type="VEuPathDB" id="CryptoDB:Vbra_19678"/>
<proteinExistence type="predicted"/>
<evidence type="ECO:0000256" key="2">
    <source>
        <dbReference type="SAM" id="SignalP"/>
    </source>
</evidence>
<evidence type="ECO:0000313" key="3">
    <source>
        <dbReference type="EMBL" id="CEM39612.1"/>
    </source>
</evidence>
<evidence type="ECO:0000256" key="1">
    <source>
        <dbReference type="SAM" id="Phobius"/>
    </source>
</evidence>
<evidence type="ECO:0000313" key="4">
    <source>
        <dbReference type="Proteomes" id="UP000041254"/>
    </source>
</evidence>
<dbReference type="AlphaFoldDB" id="A0A0G4H6W8"/>
<keyword evidence="1" id="KW-0812">Transmembrane</keyword>
<feature type="chain" id="PRO_5005191508" evidence="2">
    <location>
        <begin position="20"/>
        <end position="85"/>
    </location>
</feature>
<accession>A0A0G4H6W8</accession>
<feature type="transmembrane region" description="Helical" evidence="1">
    <location>
        <begin position="43"/>
        <end position="61"/>
    </location>
</feature>
<dbReference type="InParanoid" id="A0A0G4H6W8"/>
<feature type="signal peptide" evidence="2">
    <location>
        <begin position="1"/>
        <end position="19"/>
    </location>
</feature>
<keyword evidence="1" id="KW-0472">Membrane</keyword>
<name>A0A0G4H6W8_VITBC</name>
<keyword evidence="4" id="KW-1185">Reference proteome</keyword>
<gene>
    <name evidence="3" type="ORF">Vbra_19678</name>
</gene>
<sequence length="85" mass="9118">MGAMRLAFLPLVGVANVRCQVQGENPPNDTWAYMAGVVRSSLFQGLAIVGTFGIIVMLARLRPKERNRYAVAGNAAKAANKSQRG</sequence>
<dbReference type="Proteomes" id="UP000041254">
    <property type="component" value="Unassembled WGS sequence"/>
</dbReference>
<reference evidence="3 4" key="1">
    <citation type="submission" date="2014-11" db="EMBL/GenBank/DDBJ databases">
        <authorList>
            <person name="Zhu J."/>
            <person name="Qi W."/>
            <person name="Song R."/>
        </authorList>
    </citation>
    <scope>NUCLEOTIDE SEQUENCE [LARGE SCALE GENOMIC DNA]</scope>
</reference>
<dbReference type="EMBL" id="CDMY01001045">
    <property type="protein sequence ID" value="CEM39612.1"/>
    <property type="molecule type" value="Genomic_DNA"/>
</dbReference>